<protein>
    <submittedName>
        <fullName evidence="2">Uncharacterized protein</fullName>
    </submittedName>
</protein>
<evidence type="ECO:0000256" key="1">
    <source>
        <dbReference type="SAM" id="Phobius"/>
    </source>
</evidence>
<name>A0A2S7T7X7_9FLAO</name>
<sequence length="72" mass="8200">MAEENRNPFEELDARLREVPPGMRKKVMHDVAVAKLILEMAYLITANFGSLFSGLFRTGEPDFNQNSTNQSR</sequence>
<dbReference type="AlphaFoldDB" id="A0A2S7T7X7"/>
<comment type="caution">
    <text evidence="2">The sequence shown here is derived from an EMBL/GenBank/DDBJ whole genome shotgun (WGS) entry which is preliminary data.</text>
</comment>
<dbReference type="Proteomes" id="UP000239366">
    <property type="component" value="Unassembled WGS sequence"/>
</dbReference>
<keyword evidence="1" id="KW-0472">Membrane</keyword>
<proteinExistence type="predicted"/>
<evidence type="ECO:0000313" key="3">
    <source>
        <dbReference type="Proteomes" id="UP000239366"/>
    </source>
</evidence>
<keyword evidence="1" id="KW-0812">Transmembrane</keyword>
<dbReference type="OrthoDB" id="1448904at2"/>
<feature type="transmembrane region" description="Helical" evidence="1">
    <location>
        <begin position="33"/>
        <end position="56"/>
    </location>
</feature>
<gene>
    <name evidence="2" type="ORF">BST99_07640</name>
</gene>
<reference evidence="3" key="1">
    <citation type="submission" date="2016-11" db="EMBL/GenBank/DDBJ databases">
        <title>Trade-off between light-utilization and light-protection in marine flavobacteria.</title>
        <authorList>
            <person name="Kumagai Y."/>
            <person name="Yoshizawa S."/>
            <person name="Kogure K."/>
        </authorList>
    </citation>
    <scope>NUCLEOTIDE SEQUENCE [LARGE SCALE GENOMIC DNA]</scope>
    <source>
        <strain evidence="3">SG-18</strain>
    </source>
</reference>
<accession>A0A2S7T7X7</accession>
<organism evidence="2 3">
    <name type="scientific">Aureicoccus marinus</name>
    <dbReference type="NCBI Taxonomy" id="754435"/>
    <lineage>
        <taxon>Bacteria</taxon>
        <taxon>Pseudomonadati</taxon>
        <taxon>Bacteroidota</taxon>
        <taxon>Flavobacteriia</taxon>
        <taxon>Flavobacteriales</taxon>
        <taxon>Flavobacteriaceae</taxon>
        <taxon>Aureicoccus</taxon>
    </lineage>
</organism>
<evidence type="ECO:0000313" key="2">
    <source>
        <dbReference type="EMBL" id="PQJ15617.1"/>
    </source>
</evidence>
<dbReference type="EMBL" id="MQVX01000001">
    <property type="protein sequence ID" value="PQJ15617.1"/>
    <property type="molecule type" value="Genomic_DNA"/>
</dbReference>
<keyword evidence="1" id="KW-1133">Transmembrane helix</keyword>
<dbReference type="RefSeq" id="WP_105001267.1">
    <property type="nucleotide sequence ID" value="NZ_MQVX01000001.1"/>
</dbReference>
<keyword evidence="3" id="KW-1185">Reference proteome</keyword>